<dbReference type="PANTHER" id="PTHR30346">
    <property type="entry name" value="TRANSCRIPTIONAL DUAL REGULATOR HCAR-RELATED"/>
    <property type="match status" value="1"/>
</dbReference>
<comment type="similarity">
    <text evidence="1">Belongs to the LysR transcriptional regulatory family.</text>
</comment>
<evidence type="ECO:0000256" key="1">
    <source>
        <dbReference type="ARBA" id="ARBA00009437"/>
    </source>
</evidence>
<keyword evidence="2" id="KW-0805">Transcription regulation</keyword>
<dbReference type="PROSITE" id="PS50931">
    <property type="entry name" value="HTH_LYSR"/>
    <property type="match status" value="1"/>
</dbReference>
<dbReference type="InterPro" id="IPR000847">
    <property type="entry name" value="LysR_HTH_N"/>
</dbReference>
<dbReference type="OrthoDB" id="3828349at2"/>
<proteinExistence type="inferred from homology"/>
<keyword evidence="4" id="KW-0804">Transcription</keyword>
<organism evidence="6 7">
    <name type="scientific">Allokutzneria albata</name>
    <name type="common">Kibdelosporangium albatum</name>
    <dbReference type="NCBI Taxonomy" id="211114"/>
    <lineage>
        <taxon>Bacteria</taxon>
        <taxon>Bacillati</taxon>
        <taxon>Actinomycetota</taxon>
        <taxon>Actinomycetes</taxon>
        <taxon>Pseudonocardiales</taxon>
        <taxon>Pseudonocardiaceae</taxon>
        <taxon>Allokutzneria</taxon>
    </lineage>
</organism>
<dbReference type="STRING" id="211114.SAMN04489726_2751"/>
<evidence type="ECO:0000259" key="5">
    <source>
        <dbReference type="PROSITE" id="PS50931"/>
    </source>
</evidence>
<dbReference type="eggNOG" id="COG0583">
    <property type="taxonomic scope" value="Bacteria"/>
</dbReference>
<dbReference type="GO" id="GO:0003677">
    <property type="term" value="F:DNA binding"/>
    <property type="evidence" value="ECO:0007669"/>
    <property type="project" value="UniProtKB-KW"/>
</dbReference>
<accession>A0A1G9V117</accession>
<evidence type="ECO:0000256" key="2">
    <source>
        <dbReference type="ARBA" id="ARBA00023015"/>
    </source>
</evidence>
<dbReference type="Proteomes" id="UP000183376">
    <property type="component" value="Chromosome I"/>
</dbReference>
<gene>
    <name evidence="6" type="ORF">SAMN04489726_2751</name>
</gene>
<reference evidence="6 7" key="1">
    <citation type="submission" date="2016-10" db="EMBL/GenBank/DDBJ databases">
        <authorList>
            <person name="de Groot N.N."/>
        </authorList>
    </citation>
    <scope>NUCLEOTIDE SEQUENCE [LARGE SCALE GENOMIC DNA]</scope>
    <source>
        <strain evidence="6 7">DSM 44149</strain>
    </source>
</reference>
<dbReference type="PANTHER" id="PTHR30346:SF0">
    <property type="entry name" value="HCA OPERON TRANSCRIPTIONAL ACTIVATOR HCAR"/>
    <property type="match status" value="1"/>
</dbReference>
<dbReference type="AlphaFoldDB" id="A0A1G9V117"/>
<dbReference type="GO" id="GO:0032993">
    <property type="term" value="C:protein-DNA complex"/>
    <property type="evidence" value="ECO:0007669"/>
    <property type="project" value="TreeGrafter"/>
</dbReference>
<feature type="domain" description="HTH lysR-type" evidence="5">
    <location>
        <begin position="3"/>
        <end position="61"/>
    </location>
</feature>
<dbReference type="SUPFAM" id="SSF53850">
    <property type="entry name" value="Periplasmic binding protein-like II"/>
    <property type="match status" value="1"/>
</dbReference>
<evidence type="ECO:0000256" key="4">
    <source>
        <dbReference type="ARBA" id="ARBA00023163"/>
    </source>
</evidence>
<dbReference type="PRINTS" id="PR00039">
    <property type="entry name" value="HTHLYSR"/>
</dbReference>
<dbReference type="Gene3D" id="1.10.10.10">
    <property type="entry name" value="Winged helix-like DNA-binding domain superfamily/Winged helix DNA-binding domain"/>
    <property type="match status" value="1"/>
</dbReference>
<dbReference type="InterPro" id="IPR036388">
    <property type="entry name" value="WH-like_DNA-bd_sf"/>
</dbReference>
<dbReference type="InterPro" id="IPR005119">
    <property type="entry name" value="LysR_subst-bd"/>
</dbReference>
<evidence type="ECO:0000313" key="6">
    <source>
        <dbReference type="EMBL" id="SDM65696.1"/>
    </source>
</evidence>
<dbReference type="GO" id="GO:0003700">
    <property type="term" value="F:DNA-binding transcription factor activity"/>
    <property type="evidence" value="ECO:0007669"/>
    <property type="project" value="InterPro"/>
</dbReference>
<keyword evidence="7" id="KW-1185">Reference proteome</keyword>
<dbReference type="InterPro" id="IPR036390">
    <property type="entry name" value="WH_DNA-bd_sf"/>
</dbReference>
<dbReference type="Pfam" id="PF00126">
    <property type="entry name" value="HTH_1"/>
    <property type="match status" value="1"/>
</dbReference>
<evidence type="ECO:0000313" key="7">
    <source>
        <dbReference type="Proteomes" id="UP000183376"/>
    </source>
</evidence>
<dbReference type="RefSeq" id="WP_030431315.1">
    <property type="nucleotide sequence ID" value="NZ_JOEF01000018.1"/>
</dbReference>
<dbReference type="Pfam" id="PF03466">
    <property type="entry name" value="LysR_substrate"/>
    <property type="match status" value="1"/>
</dbReference>
<protein>
    <submittedName>
        <fullName evidence="6">DNA-binding transcriptional regulator, LysR family</fullName>
    </submittedName>
</protein>
<dbReference type="EMBL" id="LT629701">
    <property type="protein sequence ID" value="SDM65696.1"/>
    <property type="molecule type" value="Genomic_DNA"/>
</dbReference>
<evidence type="ECO:0000256" key="3">
    <source>
        <dbReference type="ARBA" id="ARBA00023125"/>
    </source>
</evidence>
<dbReference type="FunFam" id="1.10.10.10:FF:000001">
    <property type="entry name" value="LysR family transcriptional regulator"/>
    <property type="match status" value="1"/>
</dbReference>
<dbReference type="SUPFAM" id="SSF46785">
    <property type="entry name" value="Winged helix' DNA-binding domain"/>
    <property type="match status" value="1"/>
</dbReference>
<name>A0A1G9V117_ALLAB</name>
<dbReference type="Gene3D" id="3.40.190.10">
    <property type="entry name" value="Periplasmic binding protein-like II"/>
    <property type="match status" value="2"/>
</dbReference>
<sequence>MELDLGAVRAFVTVADERHFGEAATRLGLSQQAVSKRIARLEDDLATTLLHRSRSSGTSLTSDGDAFLPHARALLTVADQAVAALRARRRPLRIDVLGTWLASTELVREFYQSTGVEVEIVTSQGLRDARPALADRSVDAAFARVIGTLDESIAHHPAYLEPLHLLVGRRHPLARRRSVTVAELVGGTAWMPDNQPGSEWADYYEALEEELGIRIDTTGPHFGFDHLLEELGRSTDWFSFAAERMRVPWYPDVVQIPIVQPIPVYPWSLLLNRHHPHPALPRLVRHVAENFTPLDPARQWVPPADRASFG</sequence>
<keyword evidence="3 6" id="KW-0238">DNA-binding</keyword>